<reference evidence="2 3" key="1">
    <citation type="journal article" date="2019" name="Nat. Ecol. Evol.">
        <title>Megaphylogeny resolves global patterns of mushroom evolution.</title>
        <authorList>
            <person name="Varga T."/>
            <person name="Krizsan K."/>
            <person name="Foldi C."/>
            <person name="Dima B."/>
            <person name="Sanchez-Garcia M."/>
            <person name="Sanchez-Ramirez S."/>
            <person name="Szollosi G.J."/>
            <person name="Szarkandi J.G."/>
            <person name="Papp V."/>
            <person name="Albert L."/>
            <person name="Andreopoulos W."/>
            <person name="Angelini C."/>
            <person name="Antonin V."/>
            <person name="Barry K.W."/>
            <person name="Bougher N.L."/>
            <person name="Buchanan P."/>
            <person name="Buyck B."/>
            <person name="Bense V."/>
            <person name="Catcheside P."/>
            <person name="Chovatia M."/>
            <person name="Cooper J."/>
            <person name="Damon W."/>
            <person name="Desjardin D."/>
            <person name="Finy P."/>
            <person name="Geml J."/>
            <person name="Haridas S."/>
            <person name="Hughes K."/>
            <person name="Justo A."/>
            <person name="Karasinski D."/>
            <person name="Kautmanova I."/>
            <person name="Kiss B."/>
            <person name="Kocsube S."/>
            <person name="Kotiranta H."/>
            <person name="LaButti K.M."/>
            <person name="Lechner B.E."/>
            <person name="Liimatainen K."/>
            <person name="Lipzen A."/>
            <person name="Lukacs Z."/>
            <person name="Mihaltcheva S."/>
            <person name="Morgado L.N."/>
            <person name="Niskanen T."/>
            <person name="Noordeloos M.E."/>
            <person name="Ohm R.A."/>
            <person name="Ortiz-Santana B."/>
            <person name="Ovrebo C."/>
            <person name="Racz N."/>
            <person name="Riley R."/>
            <person name="Savchenko A."/>
            <person name="Shiryaev A."/>
            <person name="Soop K."/>
            <person name="Spirin V."/>
            <person name="Szebenyi C."/>
            <person name="Tomsovsky M."/>
            <person name="Tulloss R.E."/>
            <person name="Uehling J."/>
            <person name="Grigoriev I.V."/>
            <person name="Vagvolgyi C."/>
            <person name="Papp T."/>
            <person name="Martin F.M."/>
            <person name="Miettinen O."/>
            <person name="Hibbett D.S."/>
            <person name="Nagy L.G."/>
        </authorList>
    </citation>
    <scope>NUCLEOTIDE SEQUENCE [LARGE SCALE GENOMIC DNA]</scope>
    <source>
        <strain evidence="2 3">OMC1185</strain>
    </source>
</reference>
<evidence type="ECO:0000313" key="3">
    <source>
        <dbReference type="Proteomes" id="UP000305948"/>
    </source>
</evidence>
<dbReference type="EMBL" id="ML213524">
    <property type="protein sequence ID" value="TFK47438.1"/>
    <property type="molecule type" value="Genomic_DNA"/>
</dbReference>
<proteinExistence type="predicted"/>
<evidence type="ECO:0000313" key="2">
    <source>
        <dbReference type="EMBL" id="TFK47438.1"/>
    </source>
</evidence>
<accession>A0A5C3MUI5</accession>
<keyword evidence="3" id="KW-1185">Reference proteome</keyword>
<dbReference type="AlphaFoldDB" id="A0A5C3MUI5"/>
<feature type="chain" id="PRO_5022815094" description="Secreted protein" evidence="1">
    <location>
        <begin position="25"/>
        <end position="152"/>
    </location>
</feature>
<protein>
    <recommendedName>
        <fullName evidence="4">Secreted protein</fullName>
    </recommendedName>
</protein>
<dbReference type="Proteomes" id="UP000305948">
    <property type="component" value="Unassembled WGS sequence"/>
</dbReference>
<evidence type="ECO:0000256" key="1">
    <source>
        <dbReference type="SAM" id="SignalP"/>
    </source>
</evidence>
<gene>
    <name evidence="2" type="ORF">OE88DRAFT_805492</name>
</gene>
<name>A0A5C3MUI5_9AGAM</name>
<feature type="signal peptide" evidence="1">
    <location>
        <begin position="1"/>
        <end position="24"/>
    </location>
</feature>
<organism evidence="2 3">
    <name type="scientific">Heliocybe sulcata</name>
    <dbReference type="NCBI Taxonomy" id="5364"/>
    <lineage>
        <taxon>Eukaryota</taxon>
        <taxon>Fungi</taxon>
        <taxon>Dikarya</taxon>
        <taxon>Basidiomycota</taxon>
        <taxon>Agaricomycotina</taxon>
        <taxon>Agaricomycetes</taxon>
        <taxon>Gloeophyllales</taxon>
        <taxon>Gloeophyllaceae</taxon>
        <taxon>Heliocybe</taxon>
    </lineage>
</organism>
<keyword evidence="1" id="KW-0732">Signal</keyword>
<evidence type="ECO:0008006" key="4">
    <source>
        <dbReference type="Google" id="ProtNLM"/>
    </source>
</evidence>
<sequence>MWNVNDFILLLHAVTSLQMWPSNGGSCYLGHSIGFEAPQRSRDSATAFVPKHLIVLSGAPQLHLSGVACKYAGWVVSGSRDPGVNSAFNERVCVRQKRRMTLYFMRCSPLVSDKVIVWYISSQLCWNNEQSLRPAHGERKSNRRRSLDDCIS</sequence>